<evidence type="ECO:0000256" key="2">
    <source>
        <dbReference type="ARBA" id="ARBA00022670"/>
    </source>
</evidence>
<dbReference type="PANTHER" id="PTHR23402">
    <property type="entry name" value="PROTEASE FAMILY C15 PYROGLUTAMYL-PEPTIDASE I-RELATED"/>
    <property type="match status" value="1"/>
</dbReference>
<dbReference type="InterPro" id="IPR016125">
    <property type="entry name" value="Peptidase_C15-like"/>
</dbReference>
<dbReference type="OrthoDB" id="408631at2759"/>
<keyword evidence="6" id="KW-1185">Reference proteome</keyword>
<evidence type="ECO:0000313" key="6">
    <source>
        <dbReference type="Proteomes" id="UP000664169"/>
    </source>
</evidence>
<dbReference type="SUPFAM" id="SSF53182">
    <property type="entry name" value="Pyrrolidone carboxyl peptidase (pyroglutamate aminopeptidase)"/>
    <property type="match status" value="1"/>
</dbReference>
<protein>
    <recommendedName>
        <fullName evidence="7">Peptidase C15, pyroglutamyl peptidase I-like protein</fullName>
    </recommendedName>
</protein>
<dbReference type="InterPro" id="IPR036440">
    <property type="entry name" value="Peptidase_C15-like_sf"/>
</dbReference>
<reference evidence="5" key="1">
    <citation type="submission" date="2021-03" db="EMBL/GenBank/DDBJ databases">
        <authorList>
            <person name="Tagirdzhanova G."/>
        </authorList>
    </citation>
    <scope>NUCLEOTIDE SEQUENCE</scope>
</reference>
<keyword evidence="2" id="KW-0645">Protease</keyword>
<evidence type="ECO:0000256" key="1">
    <source>
        <dbReference type="ARBA" id="ARBA00006641"/>
    </source>
</evidence>
<sequence>MEAMSKESARTGYRVIVTGFGANKNAPYGNATSNPSGEIAKMMPTSLRAEDPLNSSGVEIDILKIKDEWAAIDVTYMQQRAAIKAMHEKHGTDVDLWIHLGRQSEDFYTCERRAFRQDFTCSWLGEPDQKGYYGRPDNVKQNVDDIGPNPWLAVPLGLNTEVHVTRTVAKADEVYKRSYGSTSNTANEPQFLPDIRSHVEAASMACGFVFYESLAHCWVAGRKRHVLFCHVPREVDESSITRGTHAVLAIIGAAIADIIESAKPRADGGRAEWAIRFMNEP</sequence>
<dbReference type="EMBL" id="CAJPDQ010000037">
    <property type="protein sequence ID" value="CAF9930940.1"/>
    <property type="molecule type" value="Genomic_DNA"/>
</dbReference>
<gene>
    <name evidence="5" type="ORF">GOMPHAMPRED_005774</name>
</gene>
<organism evidence="5 6">
    <name type="scientific">Gomphillus americanus</name>
    <dbReference type="NCBI Taxonomy" id="1940652"/>
    <lineage>
        <taxon>Eukaryota</taxon>
        <taxon>Fungi</taxon>
        <taxon>Dikarya</taxon>
        <taxon>Ascomycota</taxon>
        <taxon>Pezizomycotina</taxon>
        <taxon>Lecanoromycetes</taxon>
        <taxon>OSLEUM clade</taxon>
        <taxon>Ostropomycetidae</taxon>
        <taxon>Ostropales</taxon>
        <taxon>Graphidaceae</taxon>
        <taxon>Gomphilloideae</taxon>
        <taxon>Gomphillus</taxon>
    </lineage>
</organism>
<dbReference type="GO" id="GO:0008234">
    <property type="term" value="F:cysteine-type peptidase activity"/>
    <property type="evidence" value="ECO:0007669"/>
    <property type="project" value="UniProtKB-KW"/>
</dbReference>
<evidence type="ECO:0008006" key="7">
    <source>
        <dbReference type="Google" id="ProtNLM"/>
    </source>
</evidence>
<comment type="caution">
    <text evidence="5">The sequence shown here is derived from an EMBL/GenBank/DDBJ whole genome shotgun (WGS) entry which is preliminary data.</text>
</comment>
<proteinExistence type="inferred from homology"/>
<dbReference type="PANTHER" id="PTHR23402:SF1">
    <property type="entry name" value="PYROGLUTAMYL-PEPTIDASE I"/>
    <property type="match status" value="1"/>
</dbReference>
<dbReference type="Gene3D" id="3.40.630.20">
    <property type="entry name" value="Peptidase C15, pyroglutamyl peptidase I-like"/>
    <property type="match status" value="1"/>
</dbReference>
<dbReference type="GO" id="GO:0006508">
    <property type="term" value="P:proteolysis"/>
    <property type="evidence" value="ECO:0007669"/>
    <property type="project" value="UniProtKB-KW"/>
</dbReference>
<dbReference type="AlphaFoldDB" id="A0A8H3IRT9"/>
<dbReference type="Proteomes" id="UP000664169">
    <property type="component" value="Unassembled WGS sequence"/>
</dbReference>
<keyword evidence="4" id="KW-0788">Thiol protease</keyword>
<accession>A0A8H3IRT9</accession>
<comment type="similarity">
    <text evidence="1">Belongs to the peptidase C15 family.</text>
</comment>
<evidence type="ECO:0000313" key="5">
    <source>
        <dbReference type="EMBL" id="CAF9930940.1"/>
    </source>
</evidence>
<name>A0A8H3IRT9_9LECA</name>
<keyword evidence="3" id="KW-0378">Hydrolase</keyword>
<evidence type="ECO:0000256" key="3">
    <source>
        <dbReference type="ARBA" id="ARBA00022801"/>
    </source>
</evidence>
<evidence type="ECO:0000256" key="4">
    <source>
        <dbReference type="ARBA" id="ARBA00022807"/>
    </source>
</evidence>